<feature type="compositionally biased region" description="Basic residues" evidence="1">
    <location>
        <begin position="40"/>
        <end position="56"/>
    </location>
</feature>
<keyword evidence="4" id="KW-1185">Reference proteome</keyword>
<dbReference type="GO" id="GO:0005524">
    <property type="term" value="F:ATP binding"/>
    <property type="evidence" value="ECO:0007669"/>
    <property type="project" value="InterPro"/>
</dbReference>
<dbReference type="InterPro" id="IPR027417">
    <property type="entry name" value="P-loop_NTPase"/>
</dbReference>
<gene>
    <name evidence="3" type="ORF">CSIM01_01630</name>
</gene>
<evidence type="ECO:0000259" key="2">
    <source>
        <dbReference type="SMART" id="SM00382"/>
    </source>
</evidence>
<feature type="region of interest" description="Disordered" evidence="1">
    <location>
        <begin position="1"/>
        <end position="68"/>
    </location>
</feature>
<reference evidence="3 4" key="1">
    <citation type="submission" date="2014-02" db="EMBL/GenBank/DDBJ databases">
        <title>The genome sequence of Colletotrichum simmondsii CBS122122.</title>
        <authorList>
            <person name="Baroncelli R."/>
            <person name="Thon M.R."/>
        </authorList>
    </citation>
    <scope>NUCLEOTIDE SEQUENCE [LARGE SCALE GENOMIC DNA]</scope>
    <source>
        <strain evidence="3 4">CBS122122</strain>
    </source>
</reference>
<dbReference type="Pfam" id="PF23232">
    <property type="entry name" value="AAA_lid_13"/>
    <property type="match status" value="1"/>
</dbReference>
<dbReference type="InterPro" id="IPR003593">
    <property type="entry name" value="AAA+_ATPase"/>
</dbReference>
<dbReference type="Gene3D" id="3.40.50.300">
    <property type="entry name" value="P-loop containing nucleotide triphosphate hydrolases"/>
    <property type="match status" value="1"/>
</dbReference>
<dbReference type="CDD" id="cd19481">
    <property type="entry name" value="RecA-like_protease"/>
    <property type="match status" value="1"/>
</dbReference>
<dbReference type="Pfam" id="PF22942">
    <property type="entry name" value="DUF7025"/>
    <property type="match status" value="1"/>
</dbReference>
<dbReference type="OrthoDB" id="10042665at2759"/>
<dbReference type="PANTHER" id="PTHR46411">
    <property type="entry name" value="FAMILY ATPASE, PUTATIVE-RELATED"/>
    <property type="match status" value="1"/>
</dbReference>
<sequence length="793" mass="90359">MARVEIVPSYPRSDESSEESLAFSIESARSRSRSPSSSRTRSRTRYRTRYRTRTRRERSPEISPPTSFKTHIRTLAPQDVNEFGVEVRHVTTQFYRNSQGEYMSTKRLGLPSEGENHVSSNVVPRVTFLHDVDEFGNSQSFKIEVDWWEFENFLESLEQFPLDTTVSSRVTKFYSPFVPLFLRLDSLEREVLRTEKTPLTDNKSSTSSHNFGIAKAIVAFIEENAPETKSKMKSLNLADPSTAIQYDDLWMLYKPGQLIFERNAGPDTTCFMVDYPSMSSAPEERDTEWRDGRRSKPKPMTLEIHCWSMIYDPTQGAFMRCTCKLPVVRFRGGIEIAKLRYLPERFVEDLDVVKALALSRGRIFWDINTTSKFRQLANTSEHGGDWLSGTRVIVDRNSEDDRVARSIGHDRHRPIRISSRYNSRYADREEKGDERWPASSPRMDDQTVELRQNGWFADYESISASSEPDELALMLCPRTVTAFSLRSKSWSSCNVVSLDPVEFAADAWKRLVLKTEYKEVIWAMVKSYLAHSTGFKDLVAGKGEGLVILLHGPPGVGKTLTAECVAESFKKPLYMVTAGDLGTDPRLLEITLAEIFERAVAWDAILLLDEADIFLQDRDYDNLQRNALVSIFLRTLEYFNGIMFLTSNRVGAFDQAFQSRIHITIGMPEFDEPLRKEVWKIFIQDLGRKRRDGSPALLSREECKALGSEVTKSWASQPLNGRQIRNCVRSALALAEDKGVKPNASHFNKVLKLGNAFAQYMTKLQKAEAEEIAQIKGDRLAAMKDIMAQSDAA</sequence>
<dbReference type="EMBL" id="JFBX01000081">
    <property type="protein sequence ID" value="KXH50781.1"/>
    <property type="molecule type" value="Genomic_DNA"/>
</dbReference>
<evidence type="ECO:0000313" key="4">
    <source>
        <dbReference type="Proteomes" id="UP000070328"/>
    </source>
</evidence>
<dbReference type="InterPro" id="IPR056599">
    <property type="entry name" value="AAA_lid_fung"/>
</dbReference>
<evidence type="ECO:0000256" key="1">
    <source>
        <dbReference type="SAM" id="MobiDB-lite"/>
    </source>
</evidence>
<dbReference type="InterPro" id="IPR003959">
    <property type="entry name" value="ATPase_AAA_core"/>
</dbReference>
<dbReference type="PANTHER" id="PTHR46411:SF3">
    <property type="entry name" value="AAA+ ATPASE DOMAIN-CONTAINING PROTEIN"/>
    <property type="match status" value="1"/>
</dbReference>
<dbReference type="SMART" id="SM00382">
    <property type="entry name" value="AAA"/>
    <property type="match status" value="1"/>
</dbReference>
<dbReference type="SUPFAM" id="SSF52540">
    <property type="entry name" value="P-loop containing nucleoside triphosphate hydrolases"/>
    <property type="match status" value="1"/>
</dbReference>
<organism evidence="3 4">
    <name type="scientific">Colletotrichum simmondsii</name>
    <dbReference type="NCBI Taxonomy" id="703756"/>
    <lineage>
        <taxon>Eukaryota</taxon>
        <taxon>Fungi</taxon>
        <taxon>Dikarya</taxon>
        <taxon>Ascomycota</taxon>
        <taxon>Pezizomycotina</taxon>
        <taxon>Sordariomycetes</taxon>
        <taxon>Hypocreomycetidae</taxon>
        <taxon>Glomerellales</taxon>
        <taxon>Glomerellaceae</taxon>
        <taxon>Colletotrichum</taxon>
        <taxon>Colletotrichum acutatum species complex</taxon>
    </lineage>
</organism>
<proteinExistence type="predicted"/>
<feature type="domain" description="AAA+ ATPase" evidence="2">
    <location>
        <begin position="544"/>
        <end position="668"/>
    </location>
</feature>
<comment type="caution">
    <text evidence="3">The sequence shown here is derived from an EMBL/GenBank/DDBJ whole genome shotgun (WGS) entry which is preliminary data.</text>
</comment>
<dbReference type="InterPro" id="IPR054289">
    <property type="entry name" value="DUF7025"/>
</dbReference>
<dbReference type="Pfam" id="PF00004">
    <property type="entry name" value="AAA"/>
    <property type="match status" value="1"/>
</dbReference>
<accession>A0A135TRR4</accession>
<dbReference type="AlphaFoldDB" id="A0A135TRR4"/>
<evidence type="ECO:0000313" key="3">
    <source>
        <dbReference type="EMBL" id="KXH50781.1"/>
    </source>
</evidence>
<name>A0A135TRR4_9PEZI</name>
<dbReference type="Proteomes" id="UP000070328">
    <property type="component" value="Unassembled WGS sequence"/>
</dbReference>
<protein>
    <submittedName>
        <fullName evidence="3">ATPase</fullName>
    </submittedName>
</protein>
<dbReference type="GO" id="GO:0016887">
    <property type="term" value="F:ATP hydrolysis activity"/>
    <property type="evidence" value="ECO:0007669"/>
    <property type="project" value="InterPro"/>
</dbReference>